<sequence>MEKERLAEEGAQSEKQKLPVKRKPSFNKRHFWGIKERGPWQNQREREIKENIIRKKGVSVL</sequence>
<name>A0ABQ0B1Z3_9FIRM</name>
<feature type="region of interest" description="Disordered" evidence="1">
    <location>
        <begin position="1"/>
        <end position="26"/>
    </location>
</feature>
<accession>A0ABQ0B1Z3</accession>
<gene>
    <name evidence="2" type="ORF">F130042H8_33360</name>
</gene>
<dbReference type="EMBL" id="BAABXL010000001">
    <property type="protein sequence ID" value="GAA6270276.1"/>
    <property type="molecule type" value="Genomic_DNA"/>
</dbReference>
<proteinExistence type="predicted"/>
<evidence type="ECO:0000313" key="3">
    <source>
        <dbReference type="Proteomes" id="UP001600894"/>
    </source>
</evidence>
<evidence type="ECO:0000313" key="2">
    <source>
        <dbReference type="EMBL" id="GAA6270276.1"/>
    </source>
</evidence>
<dbReference type="Proteomes" id="UP001600894">
    <property type="component" value="Unassembled WGS sequence"/>
</dbReference>
<comment type="caution">
    <text evidence="2">The sequence shown here is derived from an EMBL/GenBank/DDBJ whole genome shotgun (WGS) entry which is preliminary data.</text>
</comment>
<evidence type="ECO:0000256" key="1">
    <source>
        <dbReference type="SAM" id="MobiDB-lite"/>
    </source>
</evidence>
<feature type="compositionally biased region" description="Basic and acidic residues" evidence="1">
    <location>
        <begin position="1"/>
        <end position="17"/>
    </location>
</feature>
<protein>
    <submittedName>
        <fullName evidence="2">Uncharacterized protein</fullName>
    </submittedName>
</protein>
<organism evidence="2 3">
    <name type="scientific">Enterocloster alcoholdehydrogenati</name>
    <dbReference type="NCBI Taxonomy" id="2547410"/>
    <lineage>
        <taxon>Bacteria</taxon>
        <taxon>Bacillati</taxon>
        <taxon>Bacillota</taxon>
        <taxon>Clostridia</taxon>
        <taxon>Lachnospirales</taxon>
        <taxon>Lachnospiraceae</taxon>
        <taxon>Enterocloster</taxon>
    </lineage>
</organism>
<reference evidence="2 3" key="1">
    <citation type="submission" date="2024-04" db="EMBL/GenBank/DDBJ databases">
        <title>Defined microbial consortia suppress multidrug-resistant proinflammatory Enterobacteriaceae via ecological control.</title>
        <authorList>
            <person name="Furuichi M."/>
            <person name="Kawaguchi T."/>
            <person name="Pust M."/>
            <person name="Yasuma K."/>
            <person name="Plichta D."/>
            <person name="Hasegawa N."/>
            <person name="Ohya T."/>
            <person name="Bhattarai S."/>
            <person name="Sasajima S."/>
            <person name="Aoto Y."/>
            <person name="Tuganbaev T."/>
            <person name="Yaginuma M."/>
            <person name="Ueda M."/>
            <person name="Okahashi N."/>
            <person name="Amafuji K."/>
            <person name="Kiridooshi Y."/>
            <person name="Sugita K."/>
            <person name="Strazar M."/>
            <person name="Skelly A."/>
            <person name="Suda W."/>
            <person name="Hattori M."/>
            <person name="Nakamoto N."/>
            <person name="Caballero S."/>
            <person name="Norman J."/>
            <person name="Olle B."/>
            <person name="Tanoue T."/>
            <person name="Arita M."/>
            <person name="Bucci V."/>
            <person name="Atarashi K."/>
            <person name="Xavier R."/>
            <person name="Honda K."/>
        </authorList>
    </citation>
    <scope>NUCLEOTIDE SEQUENCE [LARGE SCALE GENOMIC DNA]</scope>
    <source>
        <strain evidence="3">f13</strain>
    </source>
</reference>
<keyword evidence="3" id="KW-1185">Reference proteome</keyword>